<comment type="caution">
    <text evidence="2">The sequence shown here is derived from an EMBL/GenBank/DDBJ whole genome shotgun (WGS) entry which is preliminary data.</text>
</comment>
<dbReference type="EMBL" id="JAJAGQ010000003">
    <property type="protein sequence ID" value="KAJ8568724.1"/>
    <property type="molecule type" value="Genomic_DNA"/>
</dbReference>
<dbReference type="InterPro" id="IPR021899">
    <property type="entry name" value="DUF3511"/>
</dbReference>
<organism evidence="2 3">
    <name type="scientific">Anisodus acutangulus</name>
    <dbReference type="NCBI Taxonomy" id="402998"/>
    <lineage>
        <taxon>Eukaryota</taxon>
        <taxon>Viridiplantae</taxon>
        <taxon>Streptophyta</taxon>
        <taxon>Embryophyta</taxon>
        <taxon>Tracheophyta</taxon>
        <taxon>Spermatophyta</taxon>
        <taxon>Magnoliopsida</taxon>
        <taxon>eudicotyledons</taxon>
        <taxon>Gunneridae</taxon>
        <taxon>Pentapetalae</taxon>
        <taxon>asterids</taxon>
        <taxon>lamiids</taxon>
        <taxon>Solanales</taxon>
        <taxon>Solanaceae</taxon>
        <taxon>Solanoideae</taxon>
        <taxon>Hyoscyameae</taxon>
        <taxon>Anisodus</taxon>
    </lineage>
</organism>
<sequence>MDDLRSKSYNDSRKTSEGNGYSEPNGFRDVRCYSASYASSSSNNNINNTQMELSSKKGKSSNGSVSKSWSFNDPELQRKKRVASYKVYTVEGKVKGSIKKSFRWIKYSCSKVINGWRWRHSTFRQYISSYEYTISSNRKQPQRKRSSLIVLRSLELEKKREKEKENEFMSITLNHSQITM</sequence>
<name>A0A9Q1RRH0_9SOLA</name>
<dbReference type="PANTHER" id="PTHR33193:SF71">
    <property type="entry name" value="OS02G0223700 PROTEIN"/>
    <property type="match status" value="1"/>
</dbReference>
<feature type="region of interest" description="Disordered" evidence="1">
    <location>
        <begin position="39"/>
        <end position="71"/>
    </location>
</feature>
<feature type="compositionally biased region" description="Basic and acidic residues" evidence="1">
    <location>
        <begin position="1"/>
        <end position="16"/>
    </location>
</feature>
<feature type="compositionally biased region" description="Low complexity" evidence="1">
    <location>
        <begin position="60"/>
        <end position="70"/>
    </location>
</feature>
<feature type="region of interest" description="Disordered" evidence="1">
    <location>
        <begin position="1"/>
        <end position="27"/>
    </location>
</feature>
<dbReference type="Pfam" id="PF12023">
    <property type="entry name" value="DUF3511"/>
    <property type="match status" value="1"/>
</dbReference>
<protein>
    <submittedName>
        <fullName evidence="2">Uncharacterized protein</fullName>
    </submittedName>
</protein>
<feature type="compositionally biased region" description="Low complexity" evidence="1">
    <location>
        <begin position="39"/>
        <end position="48"/>
    </location>
</feature>
<accession>A0A9Q1RRH0</accession>
<dbReference type="AlphaFoldDB" id="A0A9Q1RRH0"/>
<dbReference type="OrthoDB" id="1655903at2759"/>
<evidence type="ECO:0000313" key="2">
    <source>
        <dbReference type="EMBL" id="KAJ8568724.1"/>
    </source>
</evidence>
<keyword evidence="3" id="KW-1185">Reference proteome</keyword>
<dbReference type="Proteomes" id="UP001152561">
    <property type="component" value="Unassembled WGS sequence"/>
</dbReference>
<proteinExistence type="predicted"/>
<reference evidence="3" key="1">
    <citation type="journal article" date="2023" name="Proc. Natl. Acad. Sci. U.S.A.">
        <title>Genomic and structural basis for evolution of tropane alkaloid biosynthesis.</title>
        <authorList>
            <person name="Wanga Y.-J."/>
            <person name="Taina T."/>
            <person name="Yua J.-Y."/>
            <person name="Lia J."/>
            <person name="Xua B."/>
            <person name="Chenc J."/>
            <person name="D'Auriad J.C."/>
            <person name="Huanga J.-P."/>
            <person name="Huanga S.-X."/>
        </authorList>
    </citation>
    <scope>NUCLEOTIDE SEQUENCE [LARGE SCALE GENOMIC DNA]</scope>
    <source>
        <strain evidence="3">cv. KIB-2019</strain>
    </source>
</reference>
<gene>
    <name evidence="2" type="ORF">K7X08_030946</name>
</gene>
<dbReference type="PANTHER" id="PTHR33193">
    <property type="entry name" value="DOMAIN PROTEIN, PUTATIVE (DUF3511)-RELATED"/>
    <property type="match status" value="1"/>
</dbReference>
<evidence type="ECO:0000313" key="3">
    <source>
        <dbReference type="Proteomes" id="UP001152561"/>
    </source>
</evidence>
<evidence type="ECO:0000256" key="1">
    <source>
        <dbReference type="SAM" id="MobiDB-lite"/>
    </source>
</evidence>